<comment type="caution">
    <text evidence="2">The sequence shown here is derived from an EMBL/GenBank/DDBJ whole genome shotgun (WGS) entry which is preliminary data.</text>
</comment>
<organism evidence="2 3">
    <name type="scientific">Eumeta variegata</name>
    <name type="common">Bagworm moth</name>
    <name type="synonym">Eumeta japonica</name>
    <dbReference type="NCBI Taxonomy" id="151549"/>
    <lineage>
        <taxon>Eukaryota</taxon>
        <taxon>Metazoa</taxon>
        <taxon>Ecdysozoa</taxon>
        <taxon>Arthropoda</taxon>
        <taxon>Hexapoda</taxon>
        <taxon>Insecta</taxon>
        <taxon>Pterygota</taxon>
        <taxon>Neoptera</taxon>
        <taxon>Endopterygota</taxon>
        <taxon>Lepidoptera</taxon>
        <taxon>Glossata</taxon>
        <taxon>Ditrysia</taxon>
        <taxon>Tineoidea</taxon>
        <taxon>Psychidae</taxon>
        <taxon>Oiketicinae</taxon>
        <taxon>Eumeta</taxon>
    </lineage>
</organism>
<evidence type="ECO:0000313" key="2">
    <source>
        <dbReference type="EMBL" id="GBP66625.1"/>
    </source>
</evidence>
<sequence>MMKLVVLTLCLFAAAAYASPAAFEEEAVPENYPLPLSVPVEGASLPMGAARMHQQPVPVAVPRARLAARRLPRQEHLLLLALKFFRFHEKNTHAAFSSYELTINTLRLKSYSVLL</sequence>
<proteinExistence type="predicted"/>
<accession>A0A4C1XWV4</accession>
<evidence type="ECO:0000256" key="1">
    <source>
        <dbReference type="SAM" id="SignalP"/>
    </source>
</evidence>
<name>A0A4C1XWV4_EUMVA</name>
<keyword evidence="3" id="KW-1185">Reference proteome</keyword>
<reference evidence="2 3" key="1">
    <citation type="journal article" date="2019" name="Commun. Biol.">
        <title>The bagworm genome reveals a unique fibroin gene that provides high tensile strength.</title>
        <authorList>
            <person name="Kono N."/>
            <person name="Nakamura H."/>
            <person name="Ohtoshi R."/>
            <person name="Tomita M."/>
            <person name="Numata K."/>
            <person name="Arakawa K."/>
        </authorList>
    </citation>
    <scope>NUCLEOTIDE SEQUENCE [LARGE SCALE GENOMIC DNA]</scope>
</reference>
<dbReference type="EMBL" id="BGZK01000963">
    <property type="protein sequence ID" value="GBP66625.1"/>
    <property type="molecule type" value="Genomic_DNA"/>
</dbReference>
<feature type="chain" id="PRO_5020027964" evidence="1">
    <location>
        <begin position="19"/>
        <end position="115"/>
    </location>
</feature>
<protein>
    <submittedName>
        <fullName evidence="2">Uncharacterized protein</fullName>
    </submittedName>
</protein>
<evidence type="ECO:0000313" key="3">
    <source>
        <dbReference type="Proteomes" id="UP000299102"/>
    </source>
</evidence>
<dbReference type="Proteomes" id="UP000299102">
    <property type="component" value="Unassembled WGS sequence"/>
</dbReference>
<feature type="signal peptide" evidence="1">
    <location>
        <begin position="1"/>
        <end position="18"/>
    </location>
</feature>
<gene>
    <name evidence="2" type="ORF">EVAR_50450_1</name>
</gene>
<dbReference type="AlphaFoldDB" id="A0A4C1XWV4"/>
<keyword evidence="1" id="KW-0732">Signal</keyword>